<feature type="transmembrane region" description="Helical" evidence="1">
    <location>
        <begin position="7"/>
        <end position="25"/>
    </location>
</feature>
<name>A0ABW5ARY0_9FLAO</name>
<keyword evidence="1" id="KW-0472">Membrane</keyword>
<organism evidence="2 3">
    <name type="scientific">Aquimarina celericrescens</name>
    <dbReference type="NCBI Taxonomy" id="1964542"/>
    <lineage>
        <taxon>Bacteria</taxon>
        <taxon>Pseudomonadati</taxon>
        <taxon>Bacteroidota</taxon>
        <taxon>Flavobacteriia</taxon>
        <taxon>Flavobacteriales</taxon>
        <taxon>Flavobacteriaceae</taxon>
        <taxon>Aquimarina</taxon>
    </lineage>
</organism>
<keyword evidence="3" id="KW-1185">Reference proteome</keyword>
<evidence type="ECO:0000313" key="3">
    <source>
        <dbReference type="Proteomes" id="UP001597344"/>
    </source>
</evidence>
<dbReference type="RefSeq" id="WP_378318657.1">
    <property type="nucleotide sequence ID" value="NZ_JBHUHY010000002.1"/>
</dbReference>
<dbReference type="EMBL" id="JBHUHY010000002">
    <property type="protein sequence ID" value="MFD2185684.1"/>
    <property type="molecule type" value="Genomic_DNA"/>
</dbReference>
<accession>A0ABW5ARY0</accession>
<evidence type="ECO:0000313" key="2">
    <source>
        <dbReference type="EMBL" id="MFD2185684.1"/>
    </source>
</evidence>
<reference evidence="3" key="1">
    <citation type="journal article" date="2019" name="Int. J. Syst. Evol. Microbiol.">
        <title>The Global Catalogue of Microorganisms (GCM) 10K type strain sequencing project: providing services to taxonomists for standard genome sequencing and annotation.</title>
        <authorList>
            <consortium name="The Broad Institute Genomics Platform"/>
            <consortium name="The Broad Institute Genome Sequencing Center for Infectious Disease"/>
            <person name="Wu L."/>
            <person name="Ma J."/>
        </authorList>
    </citation>
    <scope>NUCLEOTIDE SEQUENCE [LARGE SCALE GENOMIC DNA]</scope>
    <source>
        <strain evidence="3">DT92</strain>
    </source>
</reference>
<evidence type="ECO:0008006" key="4">
    <source>
        <dbReference type="Google" id="ProtNLM"/>
    </source>
</evidence>
<proteinExistence type="predicted"/>
<comment type="caution">
    <text evidence="2">The sequence shown here is derived from an EMBL/GenBank/DDBJ whole genome shotgun (WGS) entry which is preliminary data.</text>
</comment>
<sequence>MNRTVKIILVFLSVILLLFIIATWYKYEFSMEVAKEYQLNTPNENIKLLIATQGSEFKDTITKGIVKHYKRDSIFIKVIDISSLVKVNPNDFTAILIMHTWENWKPPTVVRQFIERTADQHKKMVVLTTSGQGSYSIKQIDTLYNLENIDALTGESNTNETTSFIKEIISRLDDKMHSTGEL</sequence>
<dbReference type="Proteomes" id="UP001597344">
    <property type="component" value="Unassembled WGS sequence"/>
</dbReference>
<gene>
    <name evidence="2" type="ORF">ACFSJT_02705</name>
</gene>
<keyword evidence="1" id="KW-1133">Transmembrane helix</keyword>
<keyword evidence="1" id="KW-0812">Transmembrane</keyword>
<protein>
    <recommendedName>
        <fullName evidence="4">Flavodoxin-like domain-containing protein</fullName>
    </recommendedName>
</protein>
<evidence type="ECO:0000256" key="1">
    <source>
        <dbReference type="SAM" id="Phobius"/>
    </source>
</evidence>